<comment type="caution">
    <text evidence="1">The sequence shown here is derived from an EMBL/GenBank/DDBJ whole genome shotgun (WGS) entry which is preliminary data.</text>
</comment>
<feature type="non-terminal residue" evidence="1">
    <location>
        <position position="76"/>
    </location>
</feature>
<dbReference type="EMBL" id="CAJPIN010015940">
    <property type="protein sequence ID" value="CAG2061455.1"/>
    <property type="molecule type" value="Genomic_DNA"/>
</dbReference>
<reference evidence="1" key="1">
    <citation type="submission" date="2021-03" db="EMBL/GenBank/DDBJ databases">
        <authorList>
            <person name="Tran Van P."/>
        </authorList>
    </citation>
    <scope>NUCLEOTIDE SEQUENCE</scope>
</reference>
<dbReference type="Proteomes" id="UP001153148">
    <property type="component" value="Unassembled WGS sequence"/>
</dbReference>
<sequence length="76" mass="8721">MNQFSTLASFQSKNDQQDAAIKLLNEERDLVGLVEIPPHSFSSICSASFFYYREFASVHWALPFYMTLLPCRGKNL</sequence>
<name>A0ABN7P0J1_TIMPD</name>
<keyword evidence="2" id="KW-1185">Reference proteome</keyword>
<gene>
    <name evidence="1" type="ORF">TPAB3V08_LOCUS8409</name>
</gene>
<organism evidence="1 2">
    <name type="scientific">Timema podura</name>
    <name type="common">Walking stick</name>
    <dbReference type="NCBI Taxonomy" id="61482"/>
    <lineage>
        <taxon>Eukaryota</taxon>
        <taxon>Metazoa</taxon>
        <taxon>Ecdysozoa</taxon>
        <taxon>Arthropoda</taxon>
        <taxon>Hexapoda</taxon>
        <taxon>Insecta</taxon>
        <taxon>Pterygota</taxon>
        <taxon>Neoptera</taxon>
        <taxon>Polyneoptera</taxon>
        <taxon>Phasmatodea</taxon>
        <taxon>Timematodea</taxon>
        <taxon>Timematoidea</taxon>
        <taxon>Timematidae</taxon>
        <taxon>Timema</taxon>
    </lineage>
</organism>
<protein>
    <submittedName>
        <fullName evidence="1">Uncharacterized protein</fullName>
    </submittedName>
</protein>
<evidence type="ECO:0000313" key="1">
    <source>
        <dbReference type="EMBL" id="CAG2061455.1"/>
    </source>
</evidence>
<evidence type="ECO:0000313" key="2">
    <source>
        <dbReference type="Proteomes" id="UP001153148"/>
    </source>
</evidence>
<proteinExistence type="predicted"/>
<accession>A0ABN7P0J1</accession>